<protein>
    <submittedName>
        <fullName evidence="1">Uncharacterized protein</fullName>
    </submittedName>
</protein>
<reference evidence="1 2" key="1">
    <citation type="submission" date="2017-08" db="EMBL/GenBank/DDBJ databases">
        <title>Infants hospitalized years apart are colonized by the same room-sourced microbial strains.</title>
        <authorList>
            <person name="Brooks B."/>
            <person name="Olm M.R."/>
            <person name="Firek B.A."/>
            <person name="Baker R."/>
            <person name="Thomas B.C."/>
            <person name="Morowitz M.J."/>
            <person name="Banfield J.F."/>
        </authorList>
    </citation>
    <scope>NUCLEOTIDE SEQUENCE [LARGE SCALE GENOMIC DNA]</scope>
    <source>
        <strain evidence="1">S2_018_000_R3_119</strain>
    </source>
</reference>
<dbReference type="AlphaFoldDB" id="A0A2W5AMG6"/>
<sequence length="146" mass="16605">MENETEGWHWYHATSDEGPYSGPYDTRDDAIDDARYAYGDDVGFYVAEATNPPLKLSDWCNFDTLLERADENLFDNDRADYTYDDTGVFVVTPEEENRLIEALAGACDAWQNSGGHTFTVRTFRAMRNHDFIPPWTSDEEAPDGDA</sequence>
<evidence type="ECO:0000313" key="2">
    <source>
        <dbReference type="Proteomes" id="UP000249555"/>
    </source>
</evidence>
<proteinExistence type="predicted"/>
<accession>A0A2W5AMG6</accession>
<dbReference type="EMBL" id="QFMX01000013">
    <property type="protein sequence ID" value="PZO72285.1"/>
    <property type="molecule type" value="Genomic_DNA"/>
</dbReference>
<evidence type="ECO:0000313" key="1">
    <source>
        <dbReference type="EMBL" id="PZO72285.1"/>
    </source>
</evidence>
<comment type="caution">
    <text evidence="1">The sequence shown here is derived from an EMBL/GenBank/DDBJ whole genome shotgun (WGS) entry which is preliminary data.</text>
</comment>
<dbReference type="Proteomes" id="UP000249555">
    <property type="component" value="Unassembled WGS sequence"/>
</dbReference>
<organism evidence="1 2">
    <name type="scientific">Sphingomonas taxi</name>
    <dbReference type="NCBI Taxonomy" id="1549858"/>
    <lineage>
        <taxon>Bacteria</taxon>
        <taxon>Pseudomonadati</taxon>
        <taxon>Pseudomonadota</taxon>
        <taxon>Alphaproteobacteria</taxon>
        <taxon>Sphingomonadales</taxon>
        <taxon>Sphingomonadaceae</taxon>
        <taxon>Sphingomonas</taxon>
    </lineage>
</organism>
<name>A0A2W5AMG6_9SPHN</name>
<gene>
    <name evidence="1" type="ORF">DI640_12995</name>
</gene>